<dbReference type="InParanoid" id="K2R898"/>
<protein>
    <submittedName>
        <fullName evidence="1">Uncharacterized protein</fullName>
    </submittedName>
</protein>
<organism evidence="1 2">
    <name type="scientific">Macrophomina phaseolina (strain MS6)</name>
    <name type="common">Charcoal rot fungus</name>
    <dbReference type="NCBI Taxonomy" id="1126212"/>
    <lineage>
        <taxon>Eukaryota</taxon>
        <taxon>Fungi</taxon>
        <taxon>Dikarya</taxon>
        <taxon>Ascomycota</taxon>
        <taxon>Pezizomycotina</taxon>
        <taxon>Dothideomycetes</taxon>
        <taxon>Dothideomycetes incertae sedis</taxon>
        <taxon>Botryosphaeriales</taxon>
        <taxon>Botryosphaeriaceae</taxon>
        <taxon>Macrophomina</taxon>
    </lineage>
</organism>
<proteinExistence type="predicted"/>
<dbReference type="Proteomes" id="UP000007129">
    <property type="component" value="Unassembled WGS sequence"/>
</dbReference>
<dbReference type="VEuPathDB" id="FungiDB:MPH_13883"/>
<dbReference type="AlphaFoldDB" id="K2R898"/>
<evidence type="ECO:0000313" key="2">
    <source>
        <dbReference type="Proteomes" id="UP000007129"/>
    </source>
</evidence>
<sequence length="304" mass="31337">MAGPLLVSVQAHEYSSWVLRDSKLVENNTNVTASSAGSTLSVTTSRDTTVLTGNAVDAGRSVSPVASWDLWTSPQIGITVCDIACLTSQHQVQESQGTVEKLSSAGGKQDTAKSATWMSQSAVAVSPCSGPTVSDASTSRASNLYEATTTLPGIPESVSSMAIKVPTSWADDNLDLPASFTATFQTNNIVFTTESATGHALPTAGTILINEGRTSPNSLGSTTSRDESTAALLAPSWDTWTISVLSSGPSTSQPCQSFPCSTTLGSTGTLPSSYVTLQFIGSGRQTYLTASHTAATSSSFSTGN</sequence>
<dbReference type="HOGENOM" id="CLU_916906_0_0_1"/>
<comment type="caution">
    <text evidence="1">The sequence shown here is derived from an EMBL/GenBank/DDBJ whole genome shotgun (WGS) entry which is preliminary data.</text>
</comment>
<feature type="non-terminal residue" evidence="1">
    <location>
        <position position="304"/>
    </location>
</feature>
<dbReference type="EMBL" id="AHHD01000770">
    <property type="protein sequence ID" value="EKG09127.1"/>
    <property type="molecule type" value="Genomic_DNA"/>
</dbReference>
<name>K2R898_MACPH</name>
<gene>
    <name evidence="1" type="ORF">MPH_13883</name>
</gene>
<accession>K2R898</accession>
<reference evidence="1 2" key="1">
    <citation type="journal article" date="2012" name="BMC Genomics">
        <title>Tools to kill: Genome of one of the most destructive plant pathogenic fungi Macrophomina phaseolina.</title>
        <authorList>
            <person name="Islam M.S."/>
            <person name="Haque M.S."/>
            <person name="Islam M.M."/>
            <person name="Emdad E.M."/>
            <person name="Halim A."/>
            <person name="Hossen Q.M.M."/>
            <person name="Hossain M.Z."/>
            <person name="Ahmed B."/>
            <person name="Rahim S."/>
            <person name="Rahman M.S."/>
            <person name="Alam M.M."/>
            <person name="Hou S."/>
            <person name="Wan X."/>
            <person name="Saito J.A."/>
            <person name="Alam M."/>
        </authorList>
    </citation>
    <scope>NUCLEOTIDE SEQUENCE [LARGE SCALE GENOMIC DNA]</scope>
    <source>
        <strain evidence="1 2">MS6</strain>
    </source>
</reference>
<evidence type="ECO:0000313" key="1">
    <source>
        <dbReference type="EMBL" id="EKG09127.1"/>
    </source>
</evidence>